<keyword evidence="1" id="KW-0812">Transmembrane</keyword>
<keyword evidence="1" id="KW-0472">Membrane</keyword>
<feature type="transmembrane region" description="Helical" evidence="1">
    <location>
        <begin position="36"/>
        <end position="66"/>
    </location>
</feature>
<evidence type="ECO:0008006" key="4">
    <source>
        <dbReference type="Google" id="ProtNLM"/>
    </source>
</evidence>
<protein>
    <recommendedName>
        <fullName evidence="4">DUF4129 domain-containing protein</fullName>
    </recommendedName>
</protein>
<dbReference type="RefSeq" id="WP_142943715.1">
    <property type="nucleotide sequence ID" value="NZ_VIKR01000005.1"/>
</dbReference>
<dbReference type="AlphaFoldDB" id="A0A545T5C2"/>
<keyword evidence="1" id="KW-1133">Transmembrane helix</keyword>
<reference evidence="2 3" key="1">
    <citation type="submission" date="2019-06" db="EMBL/GenBank/DDBJ databases">
        <title>Draft genome of Aliikangiella marina GYP-15.</title>
        <authorList>
            <person name="Wang G."/>
        </authorList>
    </citation>
    <scope>NUCLEOTIDE SEQUENCE [LARGE SCALE GENOMIC DNA]</scope>
    <source>
        <strain evidence="2 3">GYP-15</strain>
    </source>
</reference>
<evidence type="ECO:0000313" key="3">
    <source>
        <dbReference type="Proteomes" id="UP000317839"/>
    </source>
</evidence>
<feature type="transmembrane region" description="Helical" evidence="1">
    <location>
        <begin position="377"/>
        <end position="398"/>
    </location>
</feature>
<evidence type="ECO:0000256" key="1">
    <source>
        <dbReference type="SAM" id="Phobius"/>
    </source>
</evidence>
<keyword evidence="3" id="KW-1185">Reference proteome</keyword>
<feature type="transmembrane region" description="Helical" evidence="1">
    <location>
        <begin position="149"/>
        <end position="175"/>
    </location>
</feature>
<accession>A0A545T5C2</accession>
<evidence type="ECO:0000313" key="2">
    <source>
        <dbReference type="EMBL" id="TQV72385.1"/>
    </source>
</evidence>
<gene>
    <name evidence="2" type="ORF">FLL45_19430</name>
</gene>
<dbReference type="EMBL" id="VIKR01000005">
    <property type="protein sequence ID" value="TQV72385.1"/>
    <property type="molecule type" value="Genomic_DNA"/>
</dbReference>
<feature type="transmembrane region" description="Helical" evidence="1">
    <location>
        <begin position="256"/>
        <end position="274"/>
    </location>
</feature>
<feature type="transmembrane region" description="Helical" evidence="1">
    <location>
        <begin position="204"/>
        <end position="226"/>
    </location>
</feature>
<organism evidence="2 3">
    <name type="scientific">Aliikangiella marina</name>
    <dbReference type="NCBI Taxonomy" id="1712262"/>
    <lineage>
        <taxon>Bacteria</taxon>
        <taxon>Pseudomonadati</taxon>
        <taxon>Pseudomonadota</taxon>
        <taxon>Gammaproteobacteria</taxon>
        <taxon>Oceanospirillales</taxon>
        <taxon>Pleioneaceae</taxon>
        <taxon>Aliikangiella</taxon>
    </lineage>
</organism>
<comment type="caution">
    <text evidence="2">The sequence shown here is derived from an EMBL/GenBank/DDBJ whole genome shotgun (WGS) entry which is preliminary data.</text>
</comment>
<name>A0A545T5C2_9GAMM</name>
<sequence>MDLEKMTAKVRPRKGWEAIDLGVALVQQHAISLYKIWFLITLPFFVVVAILLFDYAVWAYVAFWLLKPFWERPLLHFLSRELFGERLSVKECVKSFFQLAKIQWFPSITWRRLSFTRSLDLPIIQLEGLSGGQRSQRLKVIHSIGSGSAVWLTIFFVFLELVFYFAILALAFLLLPTQFSESLDFWNWVAADSEEPWAAMVLNFVYYCGVSIVAPFFTACGFALYINQRTHLEAWDIELSFKRLAKRLNEQGEPPLVRLASIVCAVGLSVMLLMNQPVNAYESTEQQNELSSEQQVVQAEIDQDKSVPEDETVDSYSIDNLDHASANRLIDEIMDSEDFNETLEDFRFERRFDSDEEKSLENSSSQFSTWGLLFAKFISFIVEFALWVVVAVVIIFLITRYRHLVTGLSPNLKNKKSRPKQLFGLDMSSEELPDQPWQVAKSMIQAKQYREAMSLLYRASLIWYMDNTDVVIREGDTELECLKKLKTFGNQFSGDYFSRLTQNWRRLAYAHQLPDSNVLTELCDQWPDAYVKPMGLNQDEEQTNE</sequence>
<proteinExistence type="predicted"/>
<dbReference type="Proteomes" id="UP000317839">
    <property type="component" value="Unassembled WGS sequence"/>
</dbReference>
<dbReference type="OrthoDB" id="183980at2"/>